<dbReference type="Proteomes" id="UP001150062">
    <property type="component" value="Unassembled WGS sequence"/>
</dbReference>
<evidence type="ECO:0000256" key="1">
    <source>
        <dbReference type="SAM" id="MobiDB-lite"/>
    </source>
</evidence>
<accession>A0ABQ8X199</accession>
<dbReference type="CDD" id="cd07440">
    <property type="entry name" value="RGS"/>
    <property type="match status" value="1"/>
</dbReference>
<feature type="domain" description="RGS" evidence="2">
    <location>
        <begin position="637"/>
        <end position="747"/>
    </location>
</feature>
<dbReference type="PRINTS" id="PR01301">
    <property type="entry name" value="RGSPROTEIN"/>
</dbReference>
<feature type="compositionally biased region" description="Basic residues" evidence="1">
    <location>
        <begin position="245"/>
        <end position="267"/>
    </location>
</feature>
<feature type="compositionally biased region" description="Basic residues" evidence="1">
    <location>
        <begin position="120"/>
        <end position="136"/>
    </location>
</feature>
<keyword evidence="4" id="KW-1185">Reference proteome</keyword>
<feature type="region of interest" description="Disordered" evidence="1">
    <location>
        <begin position="595"/>
        <end position="618"/>
    </location>
</feature>
<feature type="compositionally biased region" description="Polar residues" evidence="1">
    <location>
        <begin position="531"/>
        <end position="543"/>
    </location>
</feature>
<organism evidence="3 4">
    <name type="scientific">Anaeramoeba flamelloides</name>
    <dbReference type="NCBI Taxonomy" id="1746091"/>
    <lineage>
        <taxon>Eukaryota</taxon>
        <taxon>Metamonada</taxon>
        <taxon>Anaeramoebidae</taxon>
        <taxon>Anaeramoeba</taxon>
    </lineage>
</organism>
<feature type="compositionally biased region" description="Low complexity" evidence="1">
    <location>
        <begin position="601"/>
        <end position="615"/>
    </location>
</feature>
<feature type="compositionally biased region" description="Basic residues" evidence="1">
    <location>
        <begin position="146"/>
        <end position="159"/>
    </location>
</feature>
<dbReference type="PANTHER" id="PTHR10845:SF192">
    <property type="entry name" value="DOUBLE HIT, ISOFORM B"/>
    <property type="match status" value="1"/>
</dbReference>
<comment type="caution">
    <text evidence="3">The sequence shown here is derived from an EMBL/GenBank/DDBJ whole genome shotgun (WGS) entry which is preliminary data.</text>
</comment>
<feature type="compositionally biased region" description="Polar residues" evidence="1">
    <location>
        <begin position="163"/>
        <end position="173"/>
    </location>
</feature>
<feature type="compositionally biased region" description="Low complexity" evidence="1">
    <location>
        <begin position="441"/>
        <end position="459"/>
    </location>
</feature>
<feature type="region of interest" description="Disordered" evidence="1">
    <location>
        <begin position="399"/>
        <end position="517"/>
    </location>
</feature>
<reference evidence="3" key="1">
    <citation type="submission" date="2022-08" db="EMBL/GenBank/DDBJ databases">
        <title>Novel sulfate-reducing endosymbionts in the free-living metamonad Anaeramoeba.</title>
        <authorList>
            <person name="Jerlstrom-Hultqvist J."/>
            <person name="Cepicka I."/>
            <person name="Gallot-Lavallee L."/>
            <person name="Salas-Leiva D."/>
            <person name="Curtis B.A."/>
            <person name="Zahonova K."/>
            <person name="Pipaliya S."/>
            <person name="Dacks J."/>
            <person name="Roger A.J."/>
        </authorList>
    </citation>
    <scope>NUCLEOTIDE SEQUENCE</scope>
    <source>
        <strain evidence="3">Schooner1</strain>
    </source>
</reference>
<feature type="compositionally biased region" description="Basic residues" evidence="1">
    <location>
        <begin position="468"/>
        <end position="481"/>
    </location>
</feature>
<name>A0ABQ8X199_9EUKA</name>
<dbReference type="Gene3D" id="1.10.167.10">
    <property type="entry name" value="Regulator of G-protein Signalling 4, domain 2"/>
    <property type="match status" value="1"/>
</dbReference>
<feature type="compositionally biased region" description="Polar residues" evidence="1">
    <location>
        <begin position="189"/>
        <end position="200"/>
    </location>
</feature>
<dbReference type="InterPro" id="IPR016137">
    <property type="entry name" value="RGS"/>
</dbReference>
<dbReference type="PANTHER" id="PTHR10845">
    <property type="entry name" value="REGULATOR OF G PROTEIN SIGNALING"/>
    <property type="match status" value="1"/>
</dbReference>
<feature type="compositionally biased region" description="Basic residues" evidence="1">
    <location>
        <begin position="415"/>
        <end position="440"/>
    </location>
</feature>
<feature type="region of interest" description="Disordered" evidence="1">
    <location>
        <begin position="531"/>
        <end position="579"/>
    </location>
</feature>
<sequence length="756" mass="88497">MEKRKSTSTTTLKQNIEQLQKEELEREKRISDLRDILNNKRTILHDLKQKLNDNIKLFGGMFLLFDDEQDNLSSSSNTFSYSDSDSESNSELFIYPVDQEIIDENNWEEMSPVLSQNKGKFPKKKKKQEKRKRRKQKSESFLQKPSKTKTNTKKSKKKERSNSQRATSETNPKNRSRKKERVNDKHNGLFQSQIQGNNDWIQIKPKKYRSKSVVHRRRLIKSQTIETSDKKRVQSDFQKYLNGNKKGKKEKRKKTKKNKHKSSRRNQSKLNKNLGSNELESTGKSKRKTHEKNMKGNGGNDGDDEEGGDKVDEIPPPLPPRIFLKKNQDEEKVNKKDSNTPVKKRRSTFYTPQLQRKERKMGKVPRQGSDNFQIYLETKRNPIKEVTSLQIFKFIDQDEQKKKNKKNDNNSIFKSKFKKRKIFQKISRSNKNKNSNKKPKTTATTTTTTTTQNQQNDLNKSPRNTNIYRKKQIRRLKMRREKLRDGNNAMPSPRMSARRKQMMENKKKFRQSIGLHNKLPRQIEIDLQNIFKPNTGNSNKTQPNRNNSDNSGNNSNNGNGNGNGNGNNQMNGCKEFGWGNSPKNKELSRIFIPDFTSVQENNTSPNNNSTSNSGSMEFDESGLPTFDTILNNYLSNFVQFSASEYNDENILFWSRVNKFKEYIRLGRKEDARVVAQEILNQHILEDSDKEINISWKLRTELISQLKDVQKFCPSDKVFDRAHKSVYDIMSGDLYLSFFRTPFYQEIIHEIEKHKKI</sequence>
<dbReference type="InterPro" id="IPR036305">
    <property type="entry name" value="RGS_sf"/>
</dbReference>
<feature type="compositionally biased region" description="Low complexity" evidence="1">
    <location>
        <begin position="544"/>
        <end position="558"/>
    </location>
</feature>
<feature type="compositionally biased region" description="Polar residues" evidence="1">
    <location>
        <begin position="270"/>
        <end position="282"/>
    </location>
</feature>
<evidence type="ECO:0000313" key="4">
    <source>
        <dbReference type="Proteomes" id="UP001150062"/>
    </source>
</evidence>
<feature type="compositionally biased region" description="Basic residues" evidence="1">
    <location>
        <begin position="204"/>
        <end position="220"/>
    </location>
</feature>
<gene>
    <name evidence="3" type="ORF">M0813_10956</name>
</gene>
<dbReference type="PROSITE" id="PS50132">
    <property type="entry name" value="RGS"/>
    <property type="match status" value="1"/>
</dbReference>
<feature type="compositionally biased region" description="Basic and acidic residues" evidence="1">
    <location>
        <begin position="326"/>
        <end position="338"/>
    </location>
</feature>
<dbReference type="SMART" id="SM00315">
    <property type="entry name" value="RGS"/>
    <property type="match status" value="1"/>
</dbReference>
<dbReference type="InterPro" id="IPR044926">
    <property type="entry name" value="RGS_subdomain_2"/>
</dbReference>
<dbReference type="Pfam" id="PF00615">
    <property type="entry name" value="RGS"/>
    <property type="match status" value="1"/>
</dbReference>
<evidence type="ECO:0000313" key="3">
    <source>
        <dbReference type="EMBL" id="KAJ6226267.1"/>
    </source>
</evidence>
<feature type="region of interest" description="Disordered" evidence="1">
    <location>
        <begin position="112"/>
        <end position="366"/>
    </location>
</feature>
<dbReference type="EMBL" id="JAOAOG010000345">
    <property type="protein sequence ID" value="KAJ6226267.1"/>
    <property type="molecule type" value="Genomic_DNA"/>
</dbReference>
<protein>
    <submittedName>
        <fullName evidence="3">Double hit</fullName>
    </submittedName>
</protein>
<dbReference type="SUPFAM" id="SSF48097">
    <property type="entry name" value="Regulator of G-protein signaling, RGS"/>
    <property type="match status" value="1"/>
</dbReference>
<proteinExistence type="predicted"/>
<evidence type="ECO:0000259" key="2">
    <source>
        <dbReference type="PROSITE" id="PS50132"/>
    </source>
</evidence>